<evidence type="ECO:0000313" key="9">
    <source>
        <dbReference type="EMBL" id="MQL53304.1"/>
    </source>
</evidence>
<sequence length="278" mass="29567">MKDSLSRQMLAEMMGVAFFIFFGDAVVAALILVGAVKDFVGVTLAWGLAIAVAVYMTVPISGAHLNPAVTVAFAAMGKFPWRKVVPYCLAQTAGGFIGAALVYALYWPAFRAFEAAQHIIRGTDPSILTSKVFCTFRSDFVPDNLHAFIVEVVLTALLMFVIMLLTDPLNESLPLANLWPFMLGLYIVVIGLSAGCITGYAMNPARDFGPRLFAAMAGWGRVVLPGIDGYFWVPILGPIAGAVIGGFLYNLTIGKALGNLHTAISASKPAESAGEKVA</sequence>
<evidence type="ECO:0000256" key="4">
    <source>
        <dbReference type="ARBA" id="ARBA00022692"/>
    </source>
</evidence>
<feature type="transmembrane region" description="Helical" evidence="8">
    <location>
        <begin position="229"/>
        <end position="251"/>
    </location>
</feature>
<evidence type="ECO:0000256" key="7">
    <source>
        <dbReference type="RuleBase" id="RU000477"/>
    </source>
</evidence>
<feature type="transmembrane region" description="Helical" evidence="8">
    <location>
        <begin position="84"/>
        <end position="106"/>
    </location>
</feature>
<comment type="subcellular location">
    <subcellularLocation>
        <location evidence="1">Membrane</location>
        <topology evidence="1">Multi-pass membrane protein</topology>
    </subcellularLocation>
</comment>
<feature type="transmembrane region" description="Helical" evidence="8">
    <location>
        <begin position="178"/>
        <end position="202"/>
    </location>
</feature>
<keyword evidence="3 7" id="KW-0813">Transport</keyword>
<evidence type="ECO:0000256" key="6">
    <source>
        <dbReference type="ARBA" id="ARBA00023136"/>
    </source>
</evidence>
<dbReference type="Proteomes" id="UP000441717">
    <property type="component" value="Unassembled WGS sequence"/>
</dbReference>
<dbReference type="InterPro" id="IPR023271">
    <property type="entry name" value="Aquaporin-like"/>
</dbReference>
<keyword evidence="4 7" id="KW-0812">Transmembrane</keyword>
<reference evidence="9 10" key="1">
    <citation type="submission" date="2019-10" db="EMBL/GenBank/DDBJ databases">
        <title>Comparative genomics of sulfur disproportionating microorganisms.</title>
        <authorList>
            <person name="Ward L.M."/>
            <person name="Bertran E."/>
            <person name="Johnston D."/>
        </authorList>
    </citation>
    <scope>NUCLEOTIDE SEQUENCE [LARGE SCALE GENOMIC DNA]</scope>
    <source>
        <strain evidence="9 10">DSM 14055</strain>
    </source>
</reference>
<dbReference type="SUPFAM" id="SSF81338">
    <property type="entry name" value="Aquaporin-like"/>
    <property type="match status" value="1"/>
</dbReference>
<comment type="similarity">
    <text evidence="2 7">Belongs to the MIP/aquaporin (TC 1.A.8) family.</text>
</comment>
<feature type="transmembrane region" description="Helical" evidence="8">
    <location>
        <begin position="145"/>
        <end position="166"/>
    </location>
</feature>
<evidence type="ECO:0000313" key="10">
    <source>
        <dbReference type="Proteomes" id="UP000441717"/>
    </source>
</evidence>
<dbReference type="Gene3D" id="1.20.1080.10">
    <property type="entry name" value="Glycerol uptake facilitator protein"/>
    <property type="match status" value="1"/>
</dbReference>
<dbReference type="PROSITE" id="PS00221">
    <property type="entry name" value="MIP"/>
    <property type="match status" value="1"/>
</dbReference>
<dbReference type="RefSeq" id="WP_152947781.1">
    <property type="nucleotide sequence ID" value="NZ_WHYR01000045.1"/>
</dbReference>
<protein>
    <submittedName>
        <fullName evidence="9">MIP family channel protein</fullName>
    </submittedName>
</protein>
<dbReference type="GO" id="GO:0005886">
    <property type="term" value="C:plasma membrane"/>
    <property type="evidence" value="ECO:0007669"/>
    <property type="project" value="TreeGrafter"/>
</dbReference>
<dbReference type="CDD" id="cd00333">
    <property type="entry name" value="MIP"/>
    <property type="match status" value="1"/>
</dbReference>
<evidence type="ECO:0000256" key="2">
    <source>
        <dbReference type="ARBA" id="ARBA00006175"/>
    </source>
</evidence>
<dbReference type="InterPro" id="IPR000425">
    <property type="entry name" value="MIP"/>
</dbReference>
<dbReference type="InterPro" id="IPR050363">
    <property type="entry name" value="MIP/Aquaporin"/>
</dbReference>
<organism evidence="9 10">
    <name type="scientific">Desulfofundulus thermobenzoicus</name>
    <dbReference type="NCBI Taxonomy" id="29376"/>
    <lineage>
        <taxon>Bacteria</taxon>
        <taxon>Bacillati</taxon>
        <taxon>Bacillota</taxon>
        <taxon>Clostridia</taxon>
        <taxon>Eubacteriales</taxon>
        <taxon>Peptococcaceae</taxon>
        <taxon>Desulfofundulus</taxon>
    </lineage>
</organism>
<comment type="caution">
    <text evidence="9">The sequence shown here is derived from an EMBL/GenBank/DDBJ whole genome shotgun (WGS) entry which is preliminary data.</text>
</comment>
<keyword evidence="6 8" id="KW-0472">Membrane</keyword>
<keyword evidence="10" id="KW-1185">Reference proteome</keyword>
<feature type="transmembrane region" description="Helical" evidence="8">
    <location>
        <begin position="39"/>
        <end position="63"/>
    </location>
</feature>
<dbReference type="EMBL" id="WHYR01000045">
    <property type="protein sequence ID" value="MQL53304.1"/>
    <property type="molecule type" value="Genomic_DNA"/>
</dbReference>
<dbReference type="NCBIfam" id="TIGR00861">
    <property type="entry name" value="MIP"/>
    <property type="match status" value="1"/>
</dbReference>
<dbReference type="OrthoDB" id="9807293at2"/>
<feature type="transmembrane region" description="Helical" evidence="8">
    <location>
        <begin position="12"/>
        <end position="33"/>
    </location>
</feature>
<dbReference type="PRINTS" id="PR00783">
    <property type="entry name" value="MINTRINSICP"/>
</dbReference>
<evidence type="ECO:0000256" key="8">
    <source>
        <dbReference type="SAM" id="Phobius"/>
    </source>
</evidence>
<name>A0A6N7IT95_9FIRM</name>
<dbReference type="Pfam" id="PF00230">
    <property type="entry name" value="MIP"/>
    <property type="match status" value="1"/>
</dbReference>
<evidence type="ECO:0000256" key="3">
    <source>
        <dbReference type="ARBA" id="ARBA00022448"/>
    </source>
</evidence>
<gene>
    <name evidence="9" type="ORF">GFC01_13770</name>
</gene>
<dbReference type="AlphaFoldDB" id="A0A6N7IT95"/>
<keyword evidence="5 8" id="KW-1133">Transmembrane helix</keyword>
<evidence type="ECO:0000256" key="1">
    <source>
        <dbReference type="ARBA" id="ARBA00004141"/>
    </source>
</evidence>
<dbReference type="InterPro" id="IPR022357">
    <property type="entry name" value="MIP_CS"/>
</dbReference>
<evidence type="ECO:0000256" key="5">
    <source>
        <dbReference type="ARBA" id="ARBA00022989"/>
    </source>
</evidence>
<proteinExistence type="inferred from homology"/>
<dbReference type="GO" id="GO:0015254">
    <property type="term" value="F:glycerol channel activity"/>
    <property type="evidence" value="ECO:0007669"/>
    <property type="project" value="TreeGrafter"/>
</dbReference>
<dbReference type="PANTHER" id="PTHR43829">
    <property type="entry name" value="AQUAPORIN OR AQUAGLYCEROPORIN RELATED"/>
    <property type="match status" value="1"/>
</dbReference>
<dbReference type="PANTHER" id="PTHR43829:SF9">
    <property type="entry name" value="AQUAPORIN-9"/>
    <property type="match status" value="1"/>
</dbReference>
<accession>A0A6N7IT95</accession>